<dbReference type="PROSITE" id="PS51379">
    <property type="entry name" value="4FE4S_FER_2"/>
    <property type="match status" value="2"/>
</dbReference>
<evidence type="ECO:0000256" key="3">
    <source>
        <dbReference type="ARBA" id="ARBA00023014"/>
    </source>
</evidence>
<dbReference type="InterPro" id="IPR007525">
    <property type="entry name" value="FrhB_FdhB_C"/>
</dbReference>
<dbReference type="Pfam" id="PF12838">
    <property type="entry name" value="Fer4_7"/>
    <property type="match status" value="1"/>
</dbReference>
<dbReference type="InterPro" id="IPR052977">
    <property type="entry name" value="Polyferredoxin-like_ET"/>
</dbReference>
<dbReference type="GO" id="GO:0046872">
    <property type="term" value="F:metal ion binding"/>
    <property type="evidence" value="ECO:0007669"/>
    <property type="project" value="UniProtKB-KW"/>
</dbReference>
<evidence type="ECO:0000259" key="4">
    <source>
        <dbReference type="PROSITE" id="PS51379"/>
    </source>
</evidence>
<dbReference type="AlphaFoldDB" id="A0A923SQG0"/>
<proteinExistence type="predicted"/>
<gene>
    <name evidence="5" type="ORF">H9L42_07000</name>
</gene>
<accession>A0A923SQG0</accession>
<evidence type="ECO:0000313" key="6">
    <source>
        <dbReference type="Proteomes" id="UP000602647"/>
    </source>
</evidence>
<protein>
    <submittedName>
        <fullName evidence="5">Coenzyme F420 hydrogenase/dehydrogenase, beta subunit C-terminal domain</fullName>
    </submittedName>
</protein>
<dbReference type="SUPFAM" id="SSF54862">
    <property type="entry name" value="4Fe-4S ferredoxins"/>
    <property type="match status" value="1"/>
</dbReference>
<evidence type="ECO:0000313" key="5">
    <source>
        <dbReference type="EMBL" id="MBC6679571.1"/>
    </source>
</evidence>
<keyword evidence="6" id="KW-1185">Reference proteome</keyword>
<sequence length="385" mass="43476">MKIEKCFGCTACVNICPVQCLQMKPDAFGFLYPELIGNCIRCGLCEKVCPAEIVIDKKSCGEVCFAAIAKKRHSESTSGGIASLMSTKVIEKGGVAYGVGFKRGKCVYNRIDSLSEIEGIRGSKYVQAELNDTLALIKCDLVNHKSVLFVGTPCTIAGAQLYLDNQGIDMEKFIAISFPCGGVPSPLFLQEEIGEINQTNITVKFREGRKYLFQCKTLSGEVLKSQTRVRSPYLIGYDYRLTLRSCCYSCLFSKESRIGDITIGDFWGLQSNNEPFKSLYKRQQTASLIIITSPKGEAFFKFIEKDIWLEKHSLKEAFIHNPRLHEPAPAMTIAAKNFRSKYMQIRSIKKAIYSSLSLYDFFKEYYRYSKLLQPFHFIMGKIRTQ</sequence>
<dbReference type="InterPro" id="IPR017896">
    <property type="entry name" value="4Fe4S_Fe-S-bd"/>
</dbReference>
<keyword evidence="3" id="KW-0411">Iron-sulfur</keyword>
<dbReference type="EMBL" id="JACRYT010000005">
    <property type="protein sequence ID" value="MBC6679571.1"/>
    <property type="molecule type" value="Genomic_DNA"/>
</dbReference>
<dbReference type="PANTHER" id="PTHR43193">
    <property type="match status" value="1"/>
</dbReference>
<feature type="domain" description="4Fe-4S ferredoxin-type" evidence="4">
    <location>
        <begin position="1"/>
        <end position="26"/>
    </location>
</feature>
<keyword evidence="1" id="KW-0479">Metal-binding</keyword>
<keyword evidence="2" id="KW-0408">Iron</keyword>
<organism evidence="5 6">
    <name type="scientific">Zhenpiania hominis</name>
    <dbReference type="NCBI Taxonomy" id="2763644"/>
    <lineage>
        <taxon>Bacteria</taxon>
        <taxon>Bacillati</taxon>
        <taxon>Bacillota</taxon>
        <taxon>Clostridia</taxon>
        <taxon>Peptostreptococcales</taxon>
        <taxon>Anaerovoracaceae</taxon>
        <taxon>Zhenpiania</taxon>
    </lineage>
</organism>
<dbReference type="PROSITE" id="PS00198">
    <property type="entry name" value="4FE4S_FER_1"/>
    <property type="match status" value="2"/>
</dbReference>
<dbReference type="InterPro" id="IPR017900">
    <property type="entry name" value="4Fe4S_Fe_S_CS"/>
</dbReference>
<feature type="domain" description="4Fe-4S ferredoxin-type" evidence="4">
    <location>
        <begin position="31"/>
        <end position="59"/>
    </location>
</feature>
<comment type="caution">
    <text evidence="5">The sequence shown here is derived from an EMBL/GenBank/DDBJ whole genome shotgun (WGS) entry which is preliminary data.</text>
</comment>
<dbReference type="RefSeq" id="WP_187302675.1">
    <property type="nucleotide sequence ID" value="NZ_JACRYT010000005.1"/>
</dbReference>
<reference evidence="5" key="1">
    <citation type="submission" date="2020-08" db="EMBL/GenBank/DDBJ databases">
        <title>Genome public.</title>
        <authorList>
            <person name="Liu C."/>
            <person name="Sun Q."/>
        </authorList>
    </citation>
    <scope>NUCLEOTIDE SEQUENCE</scope>
    <source>
        <strain evidence="5">BX12</strain>
    </source>
</reference>
<dbReference type="PANTHER" id="PTHR43193:SF2">
    <property type="entry name" value="POLYFERREDOXIN PROTEIN FWDF"/>
    <property type="match status" value="1"/>
</dbReference>
<name>A0A923SQG0_9FIRM</name>
<dbReference type="Gene3D" id="3.30.70.20">
    <property type="match status" value="1"/>
</dbReference>
<dbReference type="Proteomes" id="UP000602647">
    <property type="component" value="Unassembled WGS sequence"/>
</dbReference>
<evidence type="ECO:0000256" key="2">
    <source>
        <dbReference type="ARBA" id="ARBA00023004"/>
    </source>
</evidence>
<evidence type="ECO:0000256" key="1">
    <source>
        <dbReference type="ARBA" id="ARBA00022723"/>
    </source>
</evidence>
<dbReference type="Pfam" id="PF04432">
    <property type="entry name" value="FrhB_FdhB_C"/>
    <property type="match status" value="1"/>
</dbReference>
<dbReference type="GO" id="GO:0051536">
    <property type="term" value="F:iron-sulfur cluster binding"/>
    <property type="evidence" value="ECO:0007669"/>
    <property type="project" value="UniProtKB-KW"/>
</dbReference>